<keyword evidence="2" id="KW-1185">Reference proteome</keyword>
<reference evidence="1" key="1">
    <citation type="journal article" date="2013" name="Nat. Commun.">
        <title>Whole-genome sequencing of Oryza brachyantha reveals mechanisms underlying Oryza genome evolution.</title>
        <authorList>
            <person name="Chen J."/>
            <person name="Huang Q."/>
            <person name="Gao D."/>
            <person name="Wang J."/>
            <person name="Lang Y."/>
            <person name="Liu T."/>
            <person name="Li B."/>
            <person name="Bai Z."/>
            <person name="Luis Goicoechea J."/>
            <person name="Liang C."/>
            <person name="Chen C."/>
            <person name="Zhang W."/>
            <person name="Sun S."/>
            <person name="Liao Y."/>
            <person name="Zhang X."/>
            <person name="Yang L."/>
            <person name="Song C."/>
            <person name="Wang M."/>
            <person name="Shi J."/>
            <person name="Liu G."/>
            <person name="Liu J."/>
            <person name="Zhou H."/>
            <person name="Zhou W."/>
            <person name="Yu Q."/>
            <person name="An N."/>
            <person name="Chen Y."/>
            <person name="Cai Q."/>
            <person name="Wang B."/>
            <person name="Liu B."/>
            <person name="Min J."/>
            <person name="Huang Y."/>
            <person name="Wu H."/>
            <person name="Li Z."/>
            <person name="Zhang Y."/>
            <person name="Yin Y."/>
            <person name="Song W."/>
            <person name="Jiang J."/>
            <person name="Jackson S.A."/>
            <person name="Wing R.A."/>
            <person name="Wang J."/>
            <person name="Chen M."/>
        </authorList>
    </citation>
    <scope>NUCLEOTIDE SEQUENCE [LARGE SCALE GENOMIC DNA]</scope>
    <source>
        <strain evidence="1">cv. IRGC 101232</strain>
    </source>
</reference>
<evidence type="ECO:0000313" key="1">
    <source>
        <dbReference type="EnsemblPlants" id="OB07G22540.1"/>
    </source>
</evidence>
<dbReference type="Proteomes" id="UP000006038">
    <property type="component" value="Chromosome 7"/>
</dbReference>
<accession>J3MLH2</accession>
<dbReference type="EnsemblPlants" id="OB07G22540.1">
    <property type="protein sequence ID" value="OB07G22540.1"/>
    <property type="gene ID" value="OB07G22540"/>
</dbReference>
<reference evidence="1" key="2">
    <citation type="submission" date="2013-04" db="UniProtKB">
        <authorList>
            <consortium name="EnsemblPlants"/>
        </authorList>
    </citation>
    <scope>IDENTIFICATION</scope>
</reference>
<dbReference type="HOGENOM" id="CLU_2100691_0_0_1"/>
<protein>
    <recommendedName>
        <fullName evidence="3">Alpha/beta hydrolase fold-3 domain-containing protein</fullName>
    </recommendedName>
</protein>
<proteinExistence type="predicted"/>
<evidence type="ECO:0008006" key="3">
    <source>
        <dbReference type="Google" id="ProtNLM"/>
    </source>
</evidence>
<evidence type="ECO:0000313" key="2">
    <source>
        <dbReference type="Proteomes" id="UP000006038"/>
    </source>
</evidence>
<dbReference type="Gramene" id="OB07G22540.1">
    <property type="protein sequence ID" value="OB07G22540.1"/>
    <property type="gene ID" value="OB07G22540"/>
</dbReference>
<dbReference type="AlphaFoldDB" id="J3MLH2"/>
<sequence>MRSCGGRRSVTLVESEGEDHGFHLYSPLRATSRKLMDAVVQFINHQGVFLGRLDSQARRGPIATQMNSSVTVGQTRVSKRGFGLFPTWAKPNKFRASNGPLLASVSWSAMSTKSLF</sequence>
<name>J3MLH2_ORYBR</name>
<organism evidence="1">
    <name type="scientific">Oryza brachyantha</name>
    <name type="common">malo sina</name>
    <dbReference type="NCBI Taxonomy" id="4533"/>
    <lineage>
        <taxon>Eukaryota</taxon>
        <taxon>Viridiplantae</taxon>
        <taxon>Streptophyta</taxon>
        <taxon>Embryophyta</taxon>
        <taxon>Tracheophyta</taxon>
        <taxon>Spermatophyta</taxon>
        <taxon>Magnoliopsida</taxon>
        <taxon>Liliopsida</taxon>
        <taxon>Poales</taxon>
        <taxon>Poaceae</taxon>
        <taxon>BOP clade</taxon>
        <taxon>Oryzoideae</taxon>
        <taxon>Oryzeae</taxon>
        <taxon>Oryzinae</taxon>
        <taxon>Oryza</taxon>
    </lineage>
</organism>